<organism evidence="1 2">
    <name type="scientific">Pseudomonas syringae pv. actinidiae</name>
    <dbReference type="NCBI Taxonomy" id="103796"/>
    <lineage>
        <taxon>Bacteria</taxon>
        <taxon>Pseudomonadati</taxon>
        <taxon>Pseudomonadota</taxon>
        <taxon>Gammaproteobacteria</taxon>
        <taxon>Pseudomonadales</taxon>
        <taxon>Pseudomonadaceae</taxon>
        <taxon>Pseudomonas</taxon>
        <taxon>Pseudomonas syringae</taxon>
    </lineage>
</organism>
<proteinExistence type="predicted"/>
<dbReference type="EMBL" id="BGJZ01000241">
    <property type="protein sequence ID" value="GBH11497.1"/>
    <property type="molecule type" value="Genomic_DNA"/>
</dbReference>
<comment type="caution">
    <text evidence="1">The sequence shown here is derived from an EMBL/GenBank/DDBJ whole genome shotgun (WGS) entry which is preliminary data.</text>
</comment>
<name>A0A2V0QFE7_PSESF</name>
<accession>A0A2V0QFE7</accession>
<dbReference type="GO" id="GO:0022904">
    <property type="term" value="P:respiratory electron transport chain"/>
    <property type="evidence" value="ECO:0007669"/>
    <property type="project" value="InterPro"/>
</dbReference>
<reference evidence="1 2" key="1">
    <citation type="submission" date="2018-04" db="EMBL/GenBank/DDBJ databases">
        <title>Draft genome sequence of Pseudomonas syringae pv. actinidiae biovar 1 strains isolated from kiwifruit in Kagawa prefecture.</title>
        <authorList>
            <person name="Tabuchi M."/>
            <person name="Saito M."/>
            <person name="Fujiwara S."/>
            <person name="Sasa N."/>
            <person name="Akimitsu K."/>
            <person name="Gomi K."/>
            <person name="Konishi-Sugita S."/>
            <person name="Hamano K."/>
            <person name="Kataoka I."/>
        </authorList>
    </citation>
    <scope>NUCLEOTIDE SEQUENCE [LARGE SCALE GENOMIC DNA]</scope>
    <source>
        <strain evidence="1 2">MAFF212206</strain>
    </source>
</reference>
<sequence>MQTHEILANTLCALVVLHMAAAIFESFQVRDNLPLSMLTGKRRPLPEDDHR</sequence>
<dbReference type="Proteomes" id="UP000247480">
    <property type="component" value="Unassembled WGS sequence"/>
</dbReference>
<dbReference type="GO" id="GO:0016020">
    <property type="term" value="C:membrane"/>
    <property type="evidence" value="ECO:0007669"/>
    <property type="project" value="InterPro"/>
</dbReference>
<dbReference type="InterPro" id="IPR016174">
    <property type="entry name" value="Di-haem_cyt_TM"/>
</dbReference>
<gene>
    <name evidence="1" type="ORF">KPSA1_04938</name>
</gene>
<dbReference type="AlphaFoldDB" id="A0A2V0QFE7"/>
<protein>
    <submittedName>
        <fullName evidence="1">Cytochrome b</fullName>
    </submittedName>
</protein>
<evidence type="ECO:0000313" key="1">
    <source>
        <dbReference type="EMBL" id="GBH11497.1"/>
    </source>
</evidence>
<evidence type="ECO:0000313" key="2">
    <source>
        <dbReference type="Proteomes" id="UP000247480"/>
    </source>
</evidence>
<dbReference type="SUPFAM" id="SSF81342">
    <property type="entry name" value="Transmembrane di-heme cytochromes"/>
    <property type="match status" value="1"/>
</dbReference>